<protein>
    <submittedName>
        <fullName evidence="3">NUDIX hydrolase</fullName>
    </submittedName>
</protein>
<dbReference type="Proteomes" id="UP000279833">
    <property type="component" value="Unassembled WGS sequence"/>
</dbReference>
<keyword evidence="2" id="KW-1185">Reference proteome</keyword>
<organism evidence="3">
    <name type="scientific">Schistosoma curassoni</name>
    <dbReference type="NCBI Taxonomy" id="6186"/>
    <lineage>
        <taxon>Eukaryota</taxon>
        <taxon>Metazoa</taxon>
        <taxon>Spiralia</taxon>
        <taxon>Lophotrochozoa</taxon>
        <taxon>Platyhelminthes</taxon>
        <taxon>Trematoda</taxon>
        <taxon>Digenea</taxon>
        <taxon>Strigeidida</taxon>
        <taxon>Schistosomatoidea</taxon>
        <taxon>Schistosomatidae</taxon>
        <taxon>Schistosoma</taxon>
    </lineage>
</organism>
<dbReference type="WBParaSite" id="SCUD_0000986001-mRNA-1">
    <property type="protein sequence ID" value="SCUD_0000986001-mRNA-1"/>
    <property type="gene ID" value="SCUD_0000986001"/>
</dbReference>
<gene>
    <name evidence="1" type="ORF">SCUD_LOCUS9860</name>
</gene>
<accession>A0A183K4E0</accession>
<name>A0A183K4E0_9TREM</name>
<reference evidence="1 2" key="2">
    <citation type="submission" date="2018-11" db="EMBL/GenBank/DDBJ databases">
        <authorList>
            <consortium name="Pathogen Informatics"/>
        </authorList>
    </citation>
    <scope>NUCLEOTIDE SEQUENCE [LARGE SCALE GENOMIC DNA]</scope>
    <source>
        <strain evidence="1">Dakar</strain>
        <strain evidence="2">Dakar, Senegal</strain>
    </source>
</reference>
<dbReference type="EMBL" id="UZAK01033456">
    <property type="protein sequence ID" value="VDP37411.1"/>
    <property type="molecule type" value="Genomic_DNA"/>
</dbReference>
<evidence type="ECO:0000313" key="2">
    <source>
        <dbReference type="Proteomes" id="UP000279833"/>
    </source>
</evidence>
<evidence type="ECO:0000313" key="3">
    <source>
        <dbReference type="WBParaSite" id="SCUD_0000986001-mRNA-1"/>
    </source>
</evidence>
<evidence type="ECO:0000313" key="1">
    <source>
        <dbReference type="EMBL" id="VDP37411.1"/>
    </source>
</evidence>
<sequence length="68" mass="7777">MKTSQIAVEIERYDLTVLRIREIQWIEAEKQEVDSGKLLLYFGHKENAPHAQGVLLMPSKEARKGLIG</sequence>
<dbReference type="AlphaFoldDB" id="A0A183K4E0"/>
<proteinExistence type="predicted"/>
<reference evidence="3" key="1">
    <citation type="submission" date="2016-06" db="UniProtKB">
        <authorList>
            <consortium name="WormBaseParasite"/>
        </authorList>
    </citation>
    <scope>IDENTIFICATION</scope>
</reference>